<dbReference type="PANTHER" id="PTHR43751">
    <property type="entry name" value="SULFATASE"/>
    <property type="match status" value="1"/>
</dbReference>
<name>A0A517TC75_9PLAN</name>
<evidence type="ECO:0000313" key="4">
    <source>
        <dbReference type="Proteomes" id="UP000319976"/>
    </source>
</evidence>
<keyword evidence="1" id="KW-0732">Signal</keyword>
<dbReference type="OrthoDB" id="9783154at2"/>
<gene>
    <name evidence="3" type="primary">atsA_25</name>
    <name evidence="3" type="ORF">V22_32450</name>
</gene>
<dbReference type="Gene3D" id="3.40.720.10">
    <property type="entry name" value="Alkaline Phosphatase, subunit A"/>
    <property type="match status" value="1"/>
</dbReference>
<organism evidence="3 4">
    <name type="scientific">Calycomorphotria hydatis</name>
    <dbReference type="NCBI Taxonomy" id="2528027"/>
    <lineage>
        <taxon>Bacteria</taxon>
        <taxon>Pseudomonadati</taxon>
        <taxon>Planctomycetota</taxon>
        <taxon>Planctomycetia</taxon>
        <taxon>Planctomycetales</taxon>
        <taxon>Planctomycetaceae</taxon>
        <taxon>Calycomorphotria</taxon>
    </lineage>
</organism>
<dbReference type="Gene3D" id="3.30.1120.10">
    <property type="match status" value="1"/>
</dbReference>
<evidence type="ECO:0000259" key="2">
    <source>
        <dbReference type="Pfam" id="PF00884"/>
    </source>
</evidence>
<feature type="chain" id="PRO_5021770786" evidence="1">
    <location>
        <begin position="27"/>
        <end position="514"/>
    </location>
</feature>
<accession>A0A517TC75</accession>
<dbReference type="GO" id="GO:0004065">
    <property type="term" value="F:arylsulfatase activity"/>
    <property type="evidence" value="ECO:0007669"/>
    <property type="project" value="UniProtKB-EC"/>
</dbReference>
<dbReference type="PANTHER" id="PTHR43751:SF2">
    <property type="entry name" value="SULFATASE N-TERMINAL DOMAIN-CONTAINING PROTEIN"/>
    <property type="match status" value="1"/>
</dbReference>
<dbReference type="EMBL" id="CP036316">
    <property type="protein sequence ID" value="QDT65981.1"/>
    <property type="molecule type" value="Genomic_DNA"/>
</dbReference>
<dbReference type="InterPro" id="IPR017850">
    <property type="entry name" value="Alkaline_phosphatase_core_sf"/>
</dbReference>
<dbReference type="CDD" id="cd16142">
    <property type="entry name" value="ARS_like"/>
    <property type="match status" value="1"/>
</dbReference>
<reference evidence="3 4" key="1">
    <citation type="submission" date="2019-02" db="EMBL/GenBank/DDBJ databases">
        <title>Deep-cultivation of Planctomycetes and their phenomic and genomic characterization uncovers novel biology.</title>
        <authorList>
            <person name="Wiegand S."/>
            <person name="Jogler M."/>
            <person name="Boedeker C."/>
            <person name="Pinto D."/>
            <person name="Vollmers J."/>
            <person name="Rivas-Marin E."/>
            <person name="Kohn T."/>
            <person name="Peeters S.H."/>
            <person name="Heuer A."/>
            <person name="Rast P."/>
            <person name="Oberbeckmann S."/>
            <person name="Bunk B."/>
            <person name="Jeske O."/>
            <person name="Meyerdierks A."/>
            <person name="Storesund J.E."/>
            <person name="Kallscheuer N."/>
            <person name="Luecker S."/>
            <person name="Lage O.M."/>
            <person name="Pohl T."/>
            <person name="Merkel B.J."/>
            <person name="Hornburger P."/>
            <person name="Mueller R.-W."/>
            <person name="Bruemmer F."/>
            <person name="Labrenz M."/>
            <person name="Spormann A.M."/>
            <person name="Op den Camp H."/>
            <person name="Overmann J."/>
            <person name="Amann R."/>
            <person name="Jetten M.S.M."/>
            <person name="Mascher T."/>
            <person name="Medema M.H."/>
            <person name="Devos D.P."/>
            <person name="Kaster A.-K."/>
            <person name="Ovreas L."/>
            <person name="Rohde M."/>
            <person name="Galperin M.Y."/>
            <person name="Jogler C."/>
        </authorList>
    </citation>
    <scope>NUCLEOTIDE SEQUENCE [LARGE SCALE GENOMIC DNA]</scope>
    <source>
        <strain evidence="3 4">V22</strain>
    </source>
</reference>
<protein>
    <submittedName>
        <fullName evidence="3">Arylsulfatase</fullName>
        <ecNumber evidence="3">3.1.6.1</ecNumber>
    </submittedName>
</protein>
<feature type="signal peptide" evidence="1">
    <location>
        <begin position="1"/>
        <end position="26"/>
    </location>
</feature>
<feature type="domain" description="Sulfatase N-terminal" evidence="2">
    <location>
        <begin position="30"/>
        <end position="362"/>
    </location>
</feature>
<dbReference type="SUPFAM" id="SSF53649">
    <property type="entry name" value="Alkaline phosphatase-like"/>
    <property type="match status" value="1"/>
</dbReference>
<proteinExistence type="predicted"/>
<dbReference type="Pfam" id="PF00884">
    <property type="entry name" value="Sulfatase"/>
    <property type="match status" value="1"/>
</dbReference>
<dbReference type="KEGG" id="chya:V22_32450"/>
<dbReference type="InterPro" id="IPR000917">
    <property type="entry name" value="Sulfatase_N"/>
</dbReference>
<evidence type="ECO:0000256" key="1">
    <source>
        <dbReference type="SAM" id="SignalP"/>
    </source>
</evidence>
<evidence type="ECO:0000313" key="3">
    <source>
        <dbReference type="EMBL" id="QDT65981.1"/>
    </source>
</evidence>
<keyword evidence="3" id="KW-0378">Hydrolase</keyword>
<dbReference type="AlphaFoldDB" id="A0A517TC75"/>
<dbReference type="EC" id="3.1.6.1" evidence="3"/>
<dbReference type="Proteomes" id="UP000319976">
    <property type="component" value="Chromosome"/>
</dbReference>
<sequence precursor="true">MKSLSLYSIPLSLLLSMWIVPSVCSASDKPNILVIWGDDVGMWNISAYHRGMMGGSTPNIDRIGKDGMIFMDHYAQASCTAGRAAFILGQYPLRTGLSTVGLPGAKEGIQDSDPTLAQLLKPHGYATGQFGKNHLGDRDEQLPTMHGFDEFFGILYHLNAGEYPEQYDYPKDETVQKNRKLIQRGVIHSTLNDDGTQEVEDLGPWGRERQRNLDQEVLVESKRFIKDSVEADKPFFVWHNTTRMHYRTNLNEEYEGKSGYGIYADGMLEMDDDVGELLDLLEELDVDDNTIVMFSTDNGAPCNSWPDGGNHPFHGQKGAGGWEGGFRVPMLVKWPGHIPAGTTTGEFMTMEDWIPTLMSWVGDEDIKEELLDGKKIGEQTFKVHLDGYDQSDILLNQGESKRKEFFYFTETKFHGVRYGDWKLLFVDQEKWFRSPQQSLSSPIVTNLKLDPFERFHEARGYDEWAENRSWLFGQVGPMMAEFIGTFKEFPPSQESMSLELNDVTEMINSQSMSR</sequence>
<keyword evidence="4" id="KW-1185">Reference proteome</keyword>
<dbReference type="InterPro" id="IPR052701">
    <property type="entry name" value="GAG_Ulvan_Degrading_Sulfatases"/>
</dbReference>